<dbReference type="NCBIfam" id="TIGR00277">
    <property type="entry name" value="HDIG"/>
    <property type="match status" value="1"/>
</dbReference>
<dbReference type="KEGG" id="pcre:NCTC12858_01015"/>
<feature type="domain" description="HD" evidence="1">
    <location>
        <begin position="47"/>
        <end position="162"/>
    </location>
</feature>
<gene>
    <name evidence="2" type="ORF">NCTC12858_01015</name>
</gene>
<organism evidence="2 3">
    <name type="scientific">Porphyromonas crevioricanis</name>
    <dbReference type="NCBI Taxonomy" id="393921"/>
    <lineage>
        <taxon>Bacteria</taxon>
        <taxon>Pseudomonadati</taxon>
        <taxon>Bacteroidota</taxon>
        <taxon>Bacteroidia</taxon>
        <taxon>Bacteroidales</taxon>
        <taxon>Porphyromonadaceae</taxon>
        <taxon>Porphyromonas</taxon>
    </lineage>
</organism>
<keyword evidence="2" id="KW-0808">Transferase</keyword>
<dbReference type="SUPFAM" id="SSF109604">
    <property type="entry name" value="HD-domain/PDEase-like"/>
    <property type="match status" value="1"/>
</dbReference>
<dbReference type="Gene3D" id="1.10.3210.10">
    <property type="entry name" value="Hypothetical protein af1432"/>
    <property type="match status" value="1"/>
</dbReference>
<name>A0A2X4PKB5_9PORP</name>
<keyword evidence="3" id="KW-1185">Reference proteome</keyword>
<dbReference type="GO" id="GO:0008168">
    <property type="term" value="F:methyltransferase activity"/>
    <property type="evidence" value="ECO:0007669"/>
    <property type="project" value="UniProtKB-KW"/>
</dbReference>
<dbReference type="Proteomes" id="UP000249300">
    <property type="component" value="Chromosome 1"/>
</dbReference>
<evidence type="ECO:0000313" key="3">
    <source>
        <dbReference type="Proteomes" id="UP000249300"/>
    </source>
</evidence>
<dbReference type="AlphaFoldDB" id="A0A2X4PKB5"/>
<accession>A0A2X4PKB5</accession>
<protein>
    <submittedName>
        <fullName evidence="2">tRNA 2'-O-methylase</fullName>
    </submittedName>
</protein>
<reference evidence="2 3" key="1">
    <citation type="submission" date="2018-06" db="EMBL/GenBank/DDBJ databases">
        <authorList>
            <consortium name="Pathogen Informatics"/>
            <person name="Doyle S."/>
        </authorList>
    </citation>
    <scope>NUCLEOTIDE SEQUENCE [LARGE SCALE GENOMIC DNA]</scope>
    <source>
        <strain evidence="2 3">NCTC12858</strain>
    </source>
</reference>
<dbReference type="CDD" id="cd00077">
    <property type="entry name" value="HDc"/>
    <property type="match status" value="1"/>
</dbReference>
<evidence type="ECO:0000259" key="1">
    <source>
        <dbReference type="Pfam" id="PF01966"/>
    </source>
</evidence>
<dbReference type="PANTHER" id="PTHR35795:SF1">
    <property type="entry name" value="BIS(5'-NUCLEOSYL)-TETRAPHOSPHATASE, SYMMETRICAL"/>
    <property type="match status" value="1"/>
</dbReference>
<dbReference type="PANTHER" id="PTHR35795">
    <property type="entry name" value="SLR1885 PROTEIN"/>
    <property type="match status" value="1"/>
</dbReference>
<sequence>MEKGGSQLLVSTPFSLFKSPPTKRMNPIAVIEKYYRPETELYQILMKHSTDVAEYACRLAQKYGSEANKDFVYEAAMLHDIGIFLTNAPSICCSGESGYIYHGILGAELLRREGLLEHALVAERHTGTGIYPEEIASRGLDFPPDRIYYPISLEEQLICYADLFFSKTKLEGPKNVEQIRRSVSKWGEESLARFEEMHSRFSLL</sequence>
<proteinExistence type="predicted"/>
<dbReference type="GO" id="GO:0032259">
    <property type="term" value="P:methylation"/>
    <property type="evidence" value="ECO:0007669"/>
    <property type="project" value="UniProtKB-KW"/>
</dbReference>
<dbReference type="InterPro" id="IPR006674">
    <property type="entry name" value="HD_domain"/>
</dbReference>
<dbReference type="InterPro" id="IPR003607">
    <property type="entry name" value="HD/PDEase_dom"/>
</dbReference>
<dbReference type="InterPro" id="IPR006675">
    <property type="entry name" value="HDIG_dom"/>
</dbReference>
<dbReference type="InterPro" id="IPR051094">
    <property type="entry name" value="Diverse_Catalytic_Enzymes"/>
</dbReference>
<keyword evidence="2" id="KW-0489">Methyltransferase</keyword>
<dbReference type="Pfam" id="PF01966">
    <property type="entry name" value="HD"/>
    <property type="match status" value="1"/>
</dbReference>
<dbReference type="EMBL" id="LS483447">
    <property type="protein sequence ID" value="SQH73170.1"/>
    <property type="molecule type" value="Genomic_DNA"/>
</dbReference>
<evidence type="ECO:0000313" key="2">
    <source>
        <dbReference type="EMBL" id="SQH73170.1"/>
    </source>
</evidence>